<evidence type="ECO:0000256" key="1">
    <source>
        <dbReference type="ARBA" id="ARBA00007625"/>
    </source>
</evidence>
<accession>A0ABQ9G0A9</accession>
<gene>
    <name evidence="7" type="ORF">PR048_033433</name>
</gene>
<protein>
    <recommendedName>
        <fullName evidence="4">WD repeat-containing protein 55 homolog</fullName>
    </recommendedName>
</protein>
<evidence type="ECO:0000313" key="8">
    <source>
        <dbReference type="Proteomes" id="UP001159363"/>
    </source>
</evidence>
<dbReference type="InterPro" id="IPR001680">
    <property type="entry name" value="WD40_rpt"/>
</dbReference>
<dbReference type="Pfam" id="PF24796">
    <property type="entry name" value="WDR55"/>
    <property type="match status" value="1"/>
</dbReference>
<evidence type="ECO:0000256" key="6">
    <source>
        <dbReference type="SAM" id="MobiDB-lite"/>
    </source>
</evidence>
<evidence type="ECO:0000256" key="4">
    <source>
        <dbReference type="ARBA" id="ARBA00023478"/>
    </source>
</evidence>
<comment type="similarity">
    <text evidence="1">Belongs to the WD repeat WDR55 family.</text>
</comment>
<reference evidence="7 8" key="1">
    <citation type="submission" date="2023-02" db="EMBL/GenBank/DDBJ databases">
        <title>LHISI_Scaffold_Assembly.</title>
        <authorList>
            <person name="Stuart O.P."/>
            <person name="Cleave R."/>
            <person name="Magrath M.J.L."/>
            <person name="Mikheyev A.S."/>
        </authorList>
    </citation>
    <scope>NUCLEOTIDE SEQUENCE [LARGE SCALE GENOMIC DNA]</scope>
    <source>
        <strain evidence="7">Daus_M_001</strain>
        <tissue evidence="7">Leg muscle</tissue>
    </source>
</reference>
<name>A0ABQ9G0A9_9NEOP</name>
<feature type="repeat" description="WD" evidence="5">
    <location>
        <begin position="226"/>
        <end position="266"/>
    </location>
</feature>
<dbReference type="PANTHER" id="PTHR44019">
    <property type="entry name" value="WD REPEAT-CONTAINING PROTEIN 55"/>
    <property type="match status" value="1"/>
</dbReference>
<dbReference type="InterPro" id="IPR036322">
    <property type="entry name" value="WD40_repeat_dom_sf"/>
</dbReference>
<comment type="caution">
    <text evidence="7">The sequence shown here is derived from an EMBL/GenBank/DDBJ whole genome shotgun (WGS) entry which is preliminary data.</text>
</comment>
<evidence type="ECO:0000256" key="5">
    <source>
        <dbReference type="PROSITE-ProRule" id="PRU00221"/>
    </source>
</evidence>
<organism evidence="7 8">
    <name type="scientific">Dryococelus australis</name>
    <dbReference type="NCBI Taxonomy" id="614101"/>
    <lineage>
        <taxon>Eukaryota</taxon>
        <taxon>Metazoa</taxon>
        <taxon>Ecdysozoa</taxon>
        <taxon>Arthropoda</taxon>
        <taxon>Hexapoda</taxon>
        <taxon>Insecta</taxon>
        <taxon>Pterygota</taxon>
        <taxon>Neoptera</taxon>
        <taxon>Polyneoptera</taxon>
        <taxon>Phasmatodea</taxon>
        <taxon>Verophasmatodea</taxon>
        <taxon>Anareolatae</taxon>
        <taxon>Phasmatidae</taxon>
        <taxon>Eurycanthinae</taxon>
        <taxon>Dryococelus</taxon>
    </lineage>
</organism>
<dbReference type="PROSITE" id="PS50294">
    <property type="entry name" value="WD_REPEATS_REGION"/>
    <property type="match status" value="1"/>
</dbReference>
<feature type="repeat" description="WD" evidence="5">
    <location>
        <begin position="403"/>
        <end position="444"/>
    </location>
</feature>
<keyword evidence="3" id="KW-0677">Repeat</keyword>
<dbReference type="InterPro" id="IPR019775">
    <property type="entry name" value="WD40_repeat_CS"/>
</dbReference>
<evidence type="ECO:0000256" key="3">
    <source>
        <dbReference type="ARBA" id="ARBA00022737"/>
    </source>
</evidence>
<dbReference type="PANTHER" id="PTHR44019:SF20">
    <property type="entry name" value="WD REPEAT-CONTAINING PROTEIN 55"/>
    <property type="match status" value="1"/>
</dbReference>
<dbReference type="InterPro" id="IPR050505">
    <property type="entry name" value="WDR55/POC1"/>
</dbReference>
<evidence type="ECO:0000256" key="2">
    <source>
        <dbReference type="ARBA" id="ARBA00022574"/>
    </source>
</evidence>
<evidence type="ECO:0000313" key="7">
    <source>
        <dbReference type="EMBL" id="KAJ8865910.1"/>
    </source>
</evidence>
<dbReference type="Gene3D" id="2.130.10.10">
    <property type="entry name" value="YVTN repeat-like/Quinoprotein amine dehydrogenase"/>
    <property type="match status" value="2"/>
</dbReference>
<dbReference type="Proteomes" id="UP001159363">
    <property type="component" value="Chromosome 16"/>
</dbReference>
<dbReference type="PROSITE" id="PS00678">
    <property type="entry name" value="WD_REPEATS_1"/>
    <property type="match status" value="1"/>
</dbReference>
<sequence>MSEKATLSIKAAHMLVIHCGLTADLPQSSAIESTVLTRVPVAEIKAIRNVINPKFLVQLYMEGQETSSSDEMGSADDVSLSESDSESYSDPDAATGGTTASDVVLEGEEAHEQDDDEEEDEVIKAIRREKEQQREHPPDIQCEDFVVDISFHPEQDVIAAATVMGDVLLYKYAIDSTELMATWELHTKACRDIEFNRDGSLLFSCSKDKSIMVTDVASGKLVGAYDNAHETAVYSLLVLDRNMFTSGDEAGTVKLWDLRKKEAVFSLKEMEDYVSKMATTEARRHVVCTSGEGTLTSINLSTRKLHMQASYVLSWCPQSEVYEAELTSLALLRNNTKVVASSSKGTLFLFNWGEFGYHNDEFPGNKRSINCLIPITDNILVEACEDGTLRATHMFPHRHLGVVGQHQFSVECLDISGDGTYIASSSHDQLIKFWNIKYFEDIEVNVKEKSKKKVEMRHNLPSSKAKNSADFFSGLL</sequence>
<dbReference type="EMBL" id="JARBHB010000017">
    <property type="protein sequence ID" value="KAJ8865910.1"/>
    <property type="molecule type" value="Genomic_DNA"/>
</dbReference>
<dbReference type="SMART" id="SM00320">
    <property type="entry name" value="WD40"/>
    <property type="match status" value="6"/>
</dbReference>
<dbReference type="SUPFAM" id="SSF50978">
    <property type="entry name" value="WD40 repeat-like"/>
    <property type="match status" value="1"/>
</dbReference>
<dbReference type="InterPro" id="IPR015943">
    <property type="entry name" value="WD40/YVTN_repeat-like_dom_sf"/>
</dbReference>
<proteinExistence type="inferred from homology"/>
<dbReference type="PROSITE" id="PS50082">
    <property type="entry name" value="WD_REPEATS_2"/>
    <property type="match status" value="2"/>
</dbReference>
<keyword evidence="2 5" id="KW-0853">WD repeat</keyword>
<feature type="region of interest" description="Disordered" evidence="6">
    <location>
        <begin position="65"/>
        <end position="100"/>
    </location>
</feature>
<keyword evidence="8" id="KW-1185">Reference proteome</keyword>